<feature type="domain" description="Histidine kinase/HSP90-like ATPase" evidence="2">
    <location>
        <begin position="17"/>
        <end position="119"/>
    </location>
</feature>
<proteinExistence type="predicted"/>
<dbReference type="Proteomes" id="UP001596915">
    <property type="component" value="Unassembled WGS sequence"/>
</dbReference>
<dbReference type="PANTHER" id="PTHR35526">
    <property type="entry name" value="ANTI-SIGMA-F FACTOR RSBW-RELATED"/>
    <property type="match status" value="1"/>
</dbReference>
<organism evidence="3 4">
    <name type="scientific">Streptomyces sanglieri</name>
    <dbReference type="NCBI Taxonomy" id="193460"/>
    <lineage>
        <taxon>Bacteria</taxon>
        <taxon>Bacillati</taxon>
        <taxon>Actinomycetota</taxon>
        <taxon>Actinomycetes</taxon>
        <taxon>Kitasatosporales</taxon>
        <taxon>Streptomycetaceae</taxon>
        <taxon>Streptomyces</taxon>
    </lineage>
</organism>
<sequence length="158" mass="16977">MSPLPIAVDLLAVPKAVPEMRRTLRERCGGVDSPDLLLCVSELLTNVIVHLGEGTPVTLRVSGTRTGRVRVELSDPEPCAWPALRTAAAGDESGRGLVLVDALALRWGIEQRPYGKTVWCELRAPGPLLGEGRAGEGDQRRVRGVSESTRVSFSGLRT</sequence>
<dbReference type="GO" id="GO:0005524">
    <property type="term" value="F:ATP binding"/>
    <property type="evidence" value="ECO:0007669"/>
    <property type="project" value="UniProtKB-KW"/>
</dbReference>
<evidence type="ECO:0000256" key="1">
    <source>
        <dbReference type="ARBA" id="ARBA00022527"/>
    </source>
</evidence>
<comment type="caution">
    <text evidence="3">The sequence shown here is derived from an EMBL/GenBank/DDBJ whole genome shotgun (WGS) entry which is preliminary data.</text>
</comment>
<keyword evidence="1" id="KW-0723">Serine/threonine-protein kinase</keyword>
<accession>A0ABW2WZS3</accession>
<dbReference type="Pfam" id="PF13581">
    <property type="entry name" value="HATPase_c_2"/>
    <property type="match status" value="1"/>
</dbReference>
<name>A0ABW2WZS3_9ACTN</name>
<evidence type="ECO:0000259" key="2">
    <source>
        <dbReference type="Pfam" id="PF13581"/>
    </source>
</evidence>
<evidence type="ECO:0000313" key="4">
    <source>
        <dbReference type="Proteomes" id="UP001596915"/>
    </source>
</evidence>
<dbReference type="CDD" id="cd16936">
    <property type="entry name" value="HATPase_RsbW-like"/>
    <property type="match status" value="1"/>
</dbReference>
<keyword evidence="3" id="KW-0067">ATP-binding</keyword>
<evidence type="ECO:0000313" key="3">
    <source>
        <dbReference type="EMBL" id="MFD0626808.1"/>
    </source>
</evidence>
<dbReference type="InterPro" id="IPR003594">
    <property type="entry name" value="HATPase_dom"/>
</dbReference>
<dbReference type="Gene3D" id="3.30.565.10">
    <property type="entry name" value="Histidine kinase-like ATPase, C-terminal domain"/>
    <property type="match status" value="1"/>
</dbReference>
<reference evidence="4" key="1">
    <citation type="journal article" date="2019" name="Int. J. Syst. Evol. Microbiol.">
        <title>The Global Catalogue of Microorganisms (GCM) 10K type strain sequencing project: providing services to taxonomists for standard genome sequencing and annotation.</title>
        <authorList>
            <consortium name="The Broad Institute Genomics Platform"/>
            <consortium name="The Broad Institute Genome Sequencing Center for Infectious Disease"/>
            <person name="Wu L."/>
            <person name="Ma J."/>
        </authorList>
    </citation>
    <scope>NUCLEOTIDE SEQUENCE [LARGE SCALE GENOMIC DNA]</scope>
    <source>
        <strain evidence="4">JCM 12607</strain>
    </source>
</reference>
<keyword evidence="1" id="KW-0808">Transferase</keyword>
<dbReference type="InterPro" id="IPR050267">
    <property type="entry name" value="Anti-sigma-factor_SerPK"/>
</dbReference>
<keyword evidence="1" id="KW-0418">Kinase</keyword>
<keyword evidence="4" id="KW-1185">Reference proteome</keyword>
<dbReference type="PANTHER" id="PTHR35526:SF3">
    <property type="entry name" value="ANTI-SIGMA-F FACTOR RSBW"/>
    <property type="match status" value="1"/>
</dbReference>
<dbReference type="EMBL" id="JBHTGL010000008">
    <property type="protein sequence ID" value="MFD0626808.1"/>
    <property type="molecule type" value="Genomic_DNA"/>
</dbReference>
<dbReference type="InterPro" id="IPR036890">
    <property type="entry name" value="HATPase_C_sf"/>
</dbReference>
<protein>
    <submittedName>
        <fullName evidence="3">ATP-binding protein</fullName>
    </submittedName>
</protein>
<dbReference type="SUPFAM" id="SSF55874">
    <property type="entry name" value="ATPase domain of HSP90 chaperone/DNA topoisomerase II/histidine kinase"/>
    <property type="match status" value="1"/>
</dbReference>
<gene>
    <name evidence="3" type="ORF">ACFQ2K_33030</name>
</gene>
<keyword evidence="3" id="KW-0547">Nucleotide-binding</keyword>